<name>A0AAN7WVI8_ELEMC</name>
<dbReference type="AlphaFoldDB" id="A0AAN7WVI8"/>
<dbReference type="EMBL" id="JAUZQC010000024">
    <property type="protein sequence ID" value="KAK5849129.1"/>
    <property type="molecule type" value="Genomic_DNA"/>
</dbReference>
<keyword evidence="3" id="KW-1185">Reference proteome</keyword>
<gene>
    <name evidence="2" type="ORF">PBY51_008793</name>
</gene>
<comment type="caution">
    <text evidence="2">The sequence shown here is derived from an EMBL/GenBank/DDBJ whole genome shotgun (WGS) entry which is preliminary data.</text>
</comment>
<accession>A0AAN7WVI8</accession>
<proteinExistence type="predicted"/>
<reference evidence="2 3" key="2">
    <citation type="journal article" date="2023" name="Mol. Biol. Evol.">
        <title>Genomics of Secondarily Temperate Adaptation in the Only Non-Antarctic Icefish.</title>
        <authorList>
            <person name="Rivera-Colon A.G."/>
            <person name="Rayamajhi N."/>
            <person name="Minhas B.F."/>
            <person name="Madrigal G."/>
            <person name="Bilyk K.T."/>
            <person name="Yoon V."/>
            <person name="Hune M."/>
            <person name="Gregory S."/>
            <person name="Cheng C.H.C."/>
            <person name="Catchen J.M."/>
        </authorList>
    </citation>
    <scope>NUCLEOTIDE SEQUENCE [LARGE SCALE GENOMIC DNA]</scope>
    <source>
        <strain evidence="2">JMC-PN-2008</strain>
    </source>
</reference>
<feature type="compositionally biased region" description="Pro residues" evidence="1">
    <location>
        <begin position="57"/>
        <end position="67"/>
    </location>
</feature>
<protein>
    <submittedName>
        <fullName evidence="2">Uncharacterized protein</fullName>
    </submittedName>
</protein>
<organism evidence="2 3">
    <name type="scientific">Eleginops maclovinus</name>
    <name type="common">Patagonian blennie</name>
    <name type="synonym">Eleginus maclovinus</name>
    <dbReference type="NCBI Taxonomy" id="56733"/>
    <lineage>
        <taxon>Eukaryota</taxon>
        <taxon>Metazoa</taxon>
        <taxon>Chordata</taxon>
        <taxon>Craniata</taxon>
        <taxon>Vertebrata</taxon>
        <taxon>Euteleostomi</taxon>
        <taxon>Actinopterygii</taxon>
        <taxon>Neopterygii</taxon>
        <taxon>Teleostei</taxon>
        <taxon>Neoteleostei</taxon>
        <taxon>Acanthomorphata</taxon>
        <taxon>Eupercaria</taxon>
        <taxon>Perciformes</taxon>
        <taxon>Notothenioidei</taxon>
        <taxon>Eleginopidae</taxon>
        <taxon>Eleginops</taxon>
    </lineage>
</organism>
<reference evidence="2 3" key="1">
    <citation type="journal article" date="2023" name="Genes (Basel)">
        <title>Chromosome-Level Genome Assembly and Circadian Gene Repertoire of the Patagonia Blennie Eleginops maclovinus-The Closest Ancestral Proxy of Antarctic Cryonotothenioids.</title>
        <authorList>
            <person name="Cheng C.C."/>
            <person name="Rivera-Colon A.G."/>
            <person name="Minhas B.F."/>
            <person name="Wilson L."/>
            <person name="Rayamajhi N."/>
            <person name="Vargas-Chacoff L."/>
            <person name="Catchen J.M."/>
        </authorList>
    </citation>
    <scope>NUCLEOTIDE SEQUENCE [LARGE SCALE GENOMIC DNA]</scope>
    <source>
        <strain evidence="2">JMC-PN-2008</strain>
    </source>
</reference>
<evidence type="ECO:0000256" key="1">
    <source>
        <dbReference type="SAM" id="MobiDB-lite"/>
    </source>
</evidence>
<evidence type="ECO:0000313" key="3">
    <source>
        <dbReference type="Proteomes" id="UP001346869"/>
    </source>
</evidence>
<feature type="region of interest" description="Disordered" evidence="1">
    <location>
        <begin position="38"/>
        <end position="67"/>
    </location>
</feature>
<sequence length="67" mass="7000">MAEAVMPPSQHPGVHAGTQSGVILSGCSLCPMVTHKNEKLSSQPPLLLTTRKHPIHGQPPPISLTTG</sequence>
<dbReference type="Proteomes" id="UP001346869">
    <property type="component" value="Unassembled WGS sequence"/>
</dbReference>
<evidence type="ECO:0000313" key="2">
    <source>
        <dbReference type="EMBL" id="KAK5849129.1"/>
    </source>
</evidence>